<protein>
    <submittedName>
        <fullName evidence="1">Uncharacterized protein</fullName>
    </submittedName>
</protein>
<gene>
    <name evidence="1" type="ORF">ERS852397_03234</name>
</gene>
<evidence type="ECO:0000313" key="1">
    <source>
        <dbReference type="EMBL" id="CUO97776.1"/>
    </source>
</evidence>
<proteinExistence type="predicted"/>
<dbReference type="Proteomes" id="UP000095517">
    <property type="component" value="Unassembled WGS sequence"/>
</dbReference>
<sequence>MKQNYFTLKQSRQINKIYNEVQSYMPFEEATFPAFISKIIPFVREYSHYTENSKEYAKELFIEGIKRLADKYYPNGFKPSKKQRYRFSLIEIPRMNYFEGDYKPIEGVACMKVIRAFRDFSRSGLEEEEGFVKKLIKISNMLN</sequence>
<dbReference type="AlphaFoldDB" id="A0A174JHV8"/>
<accession>A0A174JHV8</accession>
<dbReference type="RefSeq" id="WP_055279653.1">
    <property type="nucleotide sequence ID" value="NZ_CABIXA010000022.1"/>
</dbReference>
<organism evidence="1 2">
    <name type="scientific">Bacteroides finegoldii</name>
    <dbReference type="NCBI Taxonomy" id="338188"/>
    <lineage>
        <taxon>Bacteria</taxon>
        <taxon>Pseudomonadati</taxon>
        <taxon>Bacteroidota</taxon>
        <taxon>Bacteroidia</taxon>
        <taxon>Bacteroidales</taxon>
        <taxon>Bacteroidaceae</taxon>
        <taxon>Bacteroides</taxon>
    </lineage>
</organism>
<name>A0A174JHV8_9BACE</name>
<dbReference type="STRING" id="338188.ERS852397_03234"/>
<evidence type="ECO:0000313" key="2">
    <source>
        <dbReference type="Proteomes" id="UP000095517"/>
    </source>
</evidence>
<dbReference type="EMBL" id="CYZH01000022">
    <property type="protein sequence ID" value="CUO97776.1"/>
    <property type="molecule type" value="Genomic_DNA"/>
</dbReference>
<reference evidence="1 2" key="1">
    <citation type="submission" date="2015-09" db="EMBL/GenBank/DDBJ databases">
        <authorList>
            <consortium name="Pathogen Informatics"/>
        </authorList>
    </citation>
    <scope>NUCLEOTIDE SEQUENCE [LARGE SCALE GENOMIC DNA]</scope>
    <source>
        <strain evidence="1 2">2789STDY5608840</strain>
    </source>
</reference>